<proteinExistence type="predicted"/>
<gene>
    <name evidence="1" type="ORF">C801_02148</name>
</gene>
<accession>R9HUN9</accession>
<dbReference type="Proteomes" id="UP000014212">
    <property type="component" value="Unassembled WGS sequence"/>
</dbReference>
<reference evidence="1 2" key="1">
    <citation type="submission" date="2013-04" db="EMBL/GenBank/DDBJ databases">
        <title>The Genome Sequence of Bacteroides uniformis dnLKV2.</title>
        <authorList>
            <consortium name="The Broad Institute Genomics Platform"/>
            <consortium name="The Broad Institute Genome Sequencing Center for Infectious Disease"/>
            <person name="Earl A."/>
            <person name="Xavier R."/>
            <person name="Kuhn K."/>
            <person name="Stappenbeck T."/>
            <person name="Walker B."/>
            <person name="Young S."/>
            <person name="Zeng Q."/>
            <person name="Gargeya S."/>
            <person name="Fitzgerald M."/>
            <person name="Haas B."/>
            <person name="Abouelleil A."/>
            <person name="Allen A.W."/>
            <person name="Alvarado L."/>
            <person name="Arachchi H.M."/>
            <person name="Berlin A.M."/>
            <person name="Chapman S.B."/>
            <person name="Gainer-Dewar J."/>
            <person name="Goldberg J."/>
            <person name="Griggs A."/>
            <person name="Gujja S."/>
            <person name="Hansen M."/>
            <person name="Howarth C."/>
            <person name="Imamovic A."/>
            <person name="Ireland A."/>
            <person name="Larimer J."/>
            <person name="McCowan C."/>
            <person name="Murphy C."/>
            <person name="Pearson M."/>
            <person name="Poon T.W."/>
            <person name="Priest M."/>
            <person name="Roberts A."/>
            <person name="Saif S."/>
            <person name="Shea T."/>
            <person name="Sisk P."/>
            <person name="Sykes S."/>
            <person name="Wortman J."/>
            <person name="Nusbaum C."/>
            <person name="Birren B."/>
        </authorList>
    </citation>
    <scope>NUCLEOTIDE SEQUENCE [LARGE SCALE GENOMIC DNA]</scope>
    <source>
        <strain evidence="2">dnLKV2</strain>
    </source>
</reference>
<dbReference type="PATRIC" id="fig|1235787.3.peg.2178"/>
<dbReference type="EMBL" id="ASSO01000008">
    <property type="protein sequence ID" value="EOS07634.1"/>
    <property type="molecule type" value="Genomic_DNA"/>
</dbReference>
<dbReference type="AlphaFoldDB" id="R9HUN9"/>
<protein>
    <submittedName>
        <fullName evidence="1">Uncharacterized protein</fullName>
    </submittedName>
</protein>
<sequence>MLVSMKTELIENIGFTKEEYNARTLGEDVASFDEFINAIVAFVEESGGSLEDAVDMANDAYFQL</sequence>
<dbReference type="HOGENOM" id="CLU_193518_0_0_10"/>
<name>R9HUN9_BACUN</name>
<comment type="caution">
    <text evidence="1">The sequence shown here is derived from an EMBL/GenBank/DDBJ whole genome shotgun (WGS) entry which is preliminary data.</text>
</comment>
<evidence type="ECO:0000313" key="1">
    <source>
        <dbReference type="EMBL" id="EOS07634.1"/>
    </source>
</evidence>
<evidence type="ECO:0000313" key="2">
    <source>
        <dbReference type="Proteomes" id="UP000014212"/>
    </source>
</evidence>
<organism evidence="1 2">
    <name type="scientific">Bacteroides uniformis dnLKV2</name>
    <dbReference type="NCBI Taxonomy" id="1235787"/>
    <lineage>
        <taxon>Bacteria</taxon>
        <taxon>Pseudomonadati</taxon>
        <taxon>Bacteroidota</taxon>
        <taxon>Bacteroidia</taxon>
        <taxon>Bacteroidales</taxon>
        <taxon>Bacteroidaceae</taxon>
        <taxon>Bacteroides</taxon>
    </lineage>
</organism>